<evidence type="ECO:0000313" key="3">
    <source>
        <dbReference type="Proteomes" id="UP001316803"/>
    </source>
</evidence>
<accession>A0AAN8EGK6</accession>
<feature type="transmembrane region" description="Helical" evidence="1">
    <location>
        <begin position="74"/>
        <end position="102"/>
    </location>
</feature>
<name>A0AAN8EGK6_9EURO</name>
<sequence length="253" mass="28584">MAHASPAFSDWTSSSNSPMLAEKNRYHQTAIYTPLPSQQNLPYPHEPPTQHLLETHNANTTLARIERLKRYNNILGYILALASVGITLAMEAIMVYVLYKYYTTKDIPSPGRTSPWAKDTQLWPAFVLLAGSLVTFLLDLGGIIAACCHKSKRAQKLEEGLGYVAYAFYVVKWVAVATLYLVGKTSKDLWGWSCDVRAAKIQEFYVTDLNFEQLCMEQTVASYLSWAEGVLKVILFVAALWLTIKAKRLNRRR</sequence>
<protein>
    <submittedName>
        <fullName evidence="2">Uncharacterized protein</fullName>
    </submittedName>
</protein>
<dbReference type="AlphaFoldDB" id="A0AAN8EGK6"/>
<keyword evidence="1" id="KW-1133">Transmembrane helix</keyword>
<reference evidence="2 3" key="1">
    <citation type="submission" date="2022-12" db="EMBL/GenBank/DDBJ databases">
        <title>Genomic features and morphological characterization of a novel Knufia sp. strain isolated from spacecraft assembly facility.</title>
        <authorList>
            <person name="Teixeira M."/>
            <person name="Chander A.M."/>
            <person name="Stajich J.E."/>
            <person name="Venkateswaran K."/>
        </authorList>
    </citation>
    <scope>NUCLEOTIDE SEQUENCE [LARGE SCALE GENOMIC DNA]</scope>
    <source>
        <strain evidence="2 3">FJI-L2-BK-P2</strain>
    </source>
</reference>
<comment type="caution">
    <text evidence="2">The sequence shown here is derived from an EMBL/GenBank/DDBJ whole genome shotgun (WGS) entry which is preliminary data.</text>
</comment>
<gene>
    <name evidence="2" type="ORF">OHC33_003986</name>
</gene>
<keyword evidence="1" id="KW-0472">Membrane</keyword>
<keyword evidence="3" id="KW-1185">Reference proteome</keyword>
<feature type="transmembrane region" description="Helical" evidence="1">
    <location>
        <begin position="122"/>
        <end position="148"/>
    </location>
</feature>
<keyword evidence="1" id="KW-0812">Transmembrane</keyword>
<feature type="transmembrane region" description="Helical" evidence="1">
    <location>
        <begin position="160"/>
        <end position="182"/>
    </location>
</feature>
<organism evidence="2 3">
    <name type="scientific">Knufia fluminis</name>
    <dbReference type="NCBI Taxonomy" id="191047"/>
    <lineage>
        <taxon>Eukaryota</taxon>
        <taxon>Fungi</taxon>
        <taxon>Dikarya</taxon>
        <taxon>Ascomycota</taxon>
        <taxon>Pezizomycotina</taxon>
        <taxon>Eurotiomycetes</taxon>
        <taxon>Chaetothyriomycetidae</taxon>
        <taxon>Chaetothyriales</taxon>
        <taxon>Trichomeriaceae</taxon>
        <taxon>Knufia</taxon>
    </lineage>
</organism>
<dbReference type="PANTHER" id="PTHR42069">
    <property type="entry name" value="HYPHAL ANASTAMOSIS-8 PROTEIN"/>
    <property type="match status" value="1"/>
</dbReference>
<evidence type="ECO:0000313" key="2">
    <source>
        <dbReference type="EMBL" id="KAK5955304.1"/>
    </source>
</evidence>
<feature type="transmembrane region" description="Helical" evidence="1">
    <location>
        <begin position="223"/>
        <end position="244"/>
    </location>
</feature>
<dbReference type="EMBL" id="JAKLMC020000007">
    <property type="protein sequence ID" value="KAK5955304.1"/>
    <property type="molecule type" value="Genomic_DNA"/>
</dbReference>
<dbReference type="PANTHER" id="PTHR42069:SF1">
    <property type="entry name" value="MARVEL DOMAIN-CONTAINING PROTEIN"/>
    <property type="match status" value="1"/>
</dbReference>
<evidence type="ECO:0000256" key="1">
    <source>
        <dbReference type="SAM" id="Phobius"/>
    </source>
</evidence>
<dbReference type="Proteomes" id="UP001316803">
    <property type="component" value="Unassembled WGS sequence"/>
</dbReference>
<proteinExistence type="predicted"/>